<dbReference type="AlphaFoldDB" id="A0A814ET73"/>
<name>A0A814ET73_9BILA</name>
<dbReference type="EMBL" id="CAJNOE010000146">
    <property type="protein sequence ID" value="CAF0976462.1"/>
    <property type="molecule type" value="Genomic_DNA"/>
</dbReference>
<accession>A0A814ET73</accession>
<dbReference type="Pfam" id="PF00135">
    <property type="entry name" value="COesterase"/>
    <property type="match status" value="1"/>
</dbReference>
<dbReference type="InterPro" id="IPR050309">
    <property type="entry name" value="Type-B_Carboxylest/Lipase"/>
</dbReference>
<evidence type="ECO:0000313" key="2">
    <source>
        <dbReference type="EMBL" id="CAF0976462.1"/>
    </source>
</evidence>
<evidence type="ECO:0000259" key="1">
    <source>
        <dbReference type="Pfam" id="PF00135"/>
    </source>
</evidence>
<dbReference type="Gene3D" id="3.40.50.1820">
    <property type="entry name" value="alpha/beta hydrolase"/>
    <property type="match status" value="1"/>
</dbReference>
<organism evidence="2 3">
    <name type="scientific">Adineta steineri</name>
    <dbReference type="NCBI Taxonomy" id="433720"/>
    <lineage>
        <taxon>Eukaryota</taxon>
        <taxon>Metazoa</taxon>
        <taxon>Spiralia</taxon>
        <taxon>Gnathifera</taxon>
        <taxon>Rotifera</taxon>
        <taxon>Eurotatoria</taxon>
        <taxon>Bdelloidea</taxon>
        <taxon>Adinetida</taxon>
        <taxon>Adinetidae</taxon>
        <taxon>Adineta</taxon>
    </lineage>
</organism>
<dbReference type="InterPro" id="IPR002018">
    <property type="entry name" value="CarbesteraseB"/>
</dbReference>
<protein>
    <recommendedName>
        <fullName evidence="1">Carboxylesterase type B domain-containing protein</fullName>
    </recommendedName>
</protein>
<proteinExistence type="predicted"/>
<evidence type="ECO:0000313" key="3">
    <source>
        <dbReference type="Proteomes" id="UP000663860"/>
    </source>
</evidence>
<dbReference type="Proteomes" id="UP000663860">
    <property type="component" value="Unassembled WGS sequence"/>
</dbReference>
<dbReference type="InterPro" id="IPR029058">
    <property type="entry name" value="AB_hydrolase_fold"/>
</dbReference>
<reference evidence="2" key="1">
    <citation type="submission" date="2021-02" db="EMBL/GenBank/DDBJ databases">
        <authorList>
            <person name="Nowell W R."/>
        </authorList>
    </citation>
    <scope>NUCLEOTIDE SEQUENCE</scope>
</reference>
<dbReference type="PANTHER" id="PTHR11559">
    <property type="entry name" value="CARBOXYLESTERASE"/>
    <property type="match status" value="1"/>
</dbReference>
<comment type="caution">
    <text evidence="2">The sequence shown here is derived from an EMBL/GenBank/DDBJ whole genome shotgun (WGS) entry which is preliminary data.</text>
</comment>
<gene>
    <name evidence="2" type="ORF">IZO911_LOCUS16332</name>
</gene>
<dbReference type="SUPFAM" id="SSF53474">
    <property type="entry name" value="alpha/beta-Hydrolases"/>
    <property type="match status" value="1"/>
</dbReference>
<feature type="domain" description="Carboxylesterase type B" evidence="1">
    <location>
        <begin position="433"/>
        <end position="838"/>
    </location>
</feature>
<sequence>MPTLSLDCLPVELFHETLSYLSGCHILKAFYSINNYLNGILTGYNHYMLDLSASDIGKNEFDLICSFLRPEQIVGLHLGQNPFDLANRFLSNFANRQPLTHLRSLWIDDTIVVDRSFLTKLTSTIDLNILLSIRFDRIHQNDIDLSDSYNFDSLTHLTLRSSNQYCSLSKWAPTHLTYLHMFFDSIVHMDILSRANMHQLKSLGIGIHCDSNNIQEFTNAFSNYQWTQLIQFNLNLSGNMNVSFEIMRRILSEMHRLRYLTLILSEPLAIHNDVLNGTQWESFLSTSLISLKTFNLKFVIMDSWCGPLDDLLIRFRSEWWVSTKQWFIEYDYGLRALITVPYFAPKITDTDHFYTVNLMGNPNIFYSNIEGLEIDLQKYDQCEQIFMSQSLTQPCFNHLTRLSLNGSLTTELSARIQEHVDLQMVKYFQFTSQVGMIYGRQTQSSIEYLGIQYAKAERWKPPIDLASEMFSNGSLQATSFGPCCPQPKTDTYIPEQNEQCLYLNIYKPIVPSGQSSLPVFVWIHGGAHEIGCSSQSIPLIYNGTNMISNSPSGQPVIIITINYRLGVLADMFLKELIEEDPKWPTAGNYMYLDMLSALRWIKKNIRDYGGDPNNVALFGQSAGGLSVTDLGAVKGSAGLYRTAISQSGLSSPGTYTSYYSMNDALNCSNTIVQRLNCTNEDKQKLLSCIRNSSIEDLYKIYGTRYTKPIIDNYFFPLYPPLAIQNGQYNNISLIMGNNDYDLTVCLDYPDMNYTQALALISQSVEQKWIPSLVDYYHLKNCSSNRMANSSRCCRIVLSMATDKLFDCDIRRIFNAFYSKYGPQYEQDKLYSYHLNCYPQCPSVPEEEQIVGLHLGQHPFDLANRFLSNFANRQPLTHLRSLWIDETIVVDRSFLTKLTSTIDLNILLSIRFDRIHQNDIDLSDSYNFDCLTHLTLRSSNQYCSLSKWAPTHLTYLHMFFDSIVHMDILIRANMHQLKSLGIGIHCDSNNIQEFTNAFSNYQWTQLIQFNLNLSGKCKRNYIVW</sequence>